<reference evidence="1" key="1">
    <citation type="submission" date="2020-12" db="EMBL/GenBank/DDBJ databases">
        <authorList>
            <person name="Iha C."/>
        </authorList>
    </citation>
    <scope>NUCLEOTIDE SEQUENCE</scope>
</reference>
<keyword evidence="2" id="KW-1185">Reference proteome</keyword>
<comment type="caution">
    <text evidence="1">The sequence shown here is derived from an EMBL/GenBank/DDBJ whole genome shotgun (WGS) entry which is preliminary data.</text>
</comment>
<dbReference type="EMBL" id="CAJHUC010002806">
    <property type="protein sequence ID" value="CAD7704402.1"/>
    <property type="molecule type" value="Genomic_DNA"/>
</dbReference>
<protein>
    <submittedName>
        <fullName evidence="1">Uncharacterized protein</fullName>
    </submittedName>
</protein>
<evidence type="ECO:0000313" key="1">
    <source>
        <dbReference type="EMBL" id="CAD7704402.1"/>
    </source>
</evidence>
<evidence type="ECO:0000313" key="2">
    <source>
        <dbReference type="Proteomes" id="UP000708148"/>
    </source>
</evidence>
<accession>A0A8S1JEN5</accession>
<gene>
    <name evidence="1" type="ORF">OSTQU699_LOCUS9757</name>
</gene>
<dbReference type="AlphaFoldDB" id="A0A8S1JEN5"/>
<sequence length="176" mass="19484">MVVGAAGRLEKEVALISFDCARWWPHKQRPDILKATMGLHEPEHFAVALEVTGLQGKADHLQSWRLKKCPNASDRVPLSGGSSPCSLKVHPQLKLSYHRPSQVSMPTMWHCTGQCLLRMATACLQSLSRLVRDTSLLNGICAVLSGRLCLGAQDIETELTMDRTRHDEKTSASSRK</sequence>
<proteinExistence type="predicted"/>
<organism evidence="1 2">
    <name type="scientific">Ostreobium quekettii</name>
    <dbReference type="NCBI Taxonomy" id="121088"/>
    <lineage>
        <taxon>Eukaryota</taxon>
        <taxon>Viridiplantae</taxon>
        <taxon>Chlorophyta</taxon>
        <taxon>core chlorophytes</taxon>
        <taxon>Ulvophyceae</taxon>
        <taxon>TCBD clade</taxon>
        <taxon>Bryopsidales</taxon>
        <taxon>Ostreobineae</taxon>
        <taxon>Ostreobiaceae</taxon>
        <taxon>Ostreobium</taxon>
    </lineage>
</organism>
<name>A0A8S1JEN5_9CHLO</name>
<dbReference type="Proteomes" id="UP000708148">
    <property type="component" value="Unassembled WGS sequence"/>
</dbReference>